<dbReference type="Gene3D" id="2.10.270.10">
    <property type="entry name" value="Cholin Binding"/>
    <property type="match status" value="1"/>
</dbReference>
<dbReference type="GO" id="GO:0006508">
    <property type="term" value="P:proteolysis"/>
    <property type="evidence" value="ECO:0007669"/>
    <property type="project" value="InterPro"/>
</dbReference>
<dbReference type="InterPro" id="IPR038765">
    <property type="entry name" value="Papain-like_cys_pep_sf"/>
</dbReference>
<dbReference type="SUPFAM" id="SSF54001">
    <property type="entry name" value="Cysteine proteinases"/>
    <property type="match status" value="1"/>
</dbReference>
<accession>A0A9D1D4S9</accession>
<organism evidence="4 5">
    <name type="scientific">Candidatus Copromonas faecavium</name>
    <name type="common">nom. illeg.</name>
    <dbReference type="NCBI Taxonomy" id="2840740"/>
    <lineage>
        <taxon>Bacteria</taxon>
        <taxon>Bacillati</taxon>
        <taxon>Bacillota</taxon>
        <taxon>Clostridia</taxon>
        <taxon>Lachnospirales</taxon>
        <taxon>Lachnospiraceae</taxon>
        <taxon>Candidatus Copromonas (nom. illeg.)</taxon>
    </lineage>
</organism>
<dbReference type="InterPro" id="IPR003343">
    <property type="entry name" value="Big_2"/>
</dbReference>
<dbReference type="InterPro" id="IPR018337">
    <property type="entry name" value="Cell_wall/Cho-bd_repeat"/>
</dbReference>
<protein>
    <submittedName>
        <fullName evidence="4">Ig-like domain-containing protein</fullName>
    </submittedName>
</protein>
<evidence type="ECO:0000256" key="1">
    <source>
        <dbReference type="ARBA" id="ARBA00022737"/>
    </source>
</evidence>
<dbReference type="Gene3D" id="2.60.40.1080">
    <property type="match status" value="1"/>
</dbReference>
<gene>
    <name evidence="4" type="ORF">IAB28_01355</name>
</gene>
<dbReference type="InterPro" id="IPR008964">
    <property type="entry name" value="Invasin/intimin_cell_adhesion"/>
</dbReference>
<comment type="caution">
    <text evidence="4">The sequence shown here is derived from an EMBL/GenBank/DDBJ whole genome shotgun (WGS) entry which is preliminary data.</text>
</comment>
<evidence type="ECO:0000313" key="5">
    <source>
        <dbReference type="Proteomes" id="UP000824250"/>
    </source>
</evidence>
<dbReference type="EMBL" id="DVGC01000006">
    <property type="protein sequence ID" value="HIR04603.1"/>
    <property type="molecule type" value="Genomic_DNA"/>
</dbReference>
<dbReference type="SUPFAM" id="SSF69360">
    <property type="entry name" value="Cell wall binding repeat"/>
    <property type="match status" value="1"/>
</dbReference>
<dbReference type="Gene3D" id="3.90.70.10">
    <property type="entry name" value="Cysteine proteinases"/>
    <property type="match status" value="1"/>
</dbReference>
<feature type="compositionally biased region" description="Basic and acidic residues" evidence="2">
    <location>
        <begin position="271"/>
        <end position="287"/>
    </location>
</feature>
<feature type="region of interest" description="Disordered" evidence="2">
    <location>
        <begin position="271"/>
        <end position="297"/>
    </location>
</feature>
<dbReference type="Pfam" id="PF19127">
    <property type="entry name" value="Choline_bind_3"/>
    <property type="match status" value="1"/>
</dbReference>
<feature type="domain" description="BIG2" evidence="3">
    <location>
        <begin position="192"/>
        <end position="269"/>
    </location>
</feature>
<dbReference type="Proteomes" id="UP000824250">
    <property type="component" value="Unassembled WGS sequence"/>
</dbReference>
<evidence type="ECO:0000256" key="2">
    <source>
        <dbReference type="SAM" id="MobiDB-lite"/>
    </source>
</evidence>
<feature type="compositionally biased region" description="Low complexity" evidence="2">
    <location>
        <begin position="288"/>
        <end position="297"/>
    </location>
</feature>
<reference evidence="4" key="1">
    <citation type="submission" date="2020-10" db="EMBL/GenBank/DDBJ databases">
        <authorList>
            <person name="Gilroy R."/>
        </authorList>
    </citation>
    <scope>NUCLEOTIDE SEQUENCE</scope>
    <source>
        <strain evidence="4">CHK180-2868</strain>
    </source>
</reference>
<dbReference type="SUPFAM" id="SSF49373">
    <property type="entry name" value="Invasin/intimin cell-adhesion fragments"/>
    <property type="match status" value="1"/>
</dbReference>
<name>A0A9D1D4S9_9FIRM</name>
<evidence type="ECO:0000313" key="4">
    <source>
        <dbReference type="EMBL" id="HIR04603.1"/>
    </source>
</evidence>
<evidence type="ECO:0000259" key="3">
    <source>
        <dbReference type="SMART" id="SM00635"/>
    </source>
</evidence>
<dbReference type="InterPro" id="IPR000668">
    <property type="entry name" value="Peptidase_C1A_C"/>
</dbReference>
<dbReference type="AlphaFoldDB" id="A0A9D1D4S9"/>
<sequence>MSRESSAIASTGLPADVEVPLPSSFDLRKEGALTPVADQAFTNTCWAFGSTAAVESSILLNGSNLYNYNYSSGIRLDTSLPVSLDGTVLYSFDEGEEDTLDDAVFSPTLLSWDNGPIEDSDGKLRWEFSGDLSAVELSDFESLTDHTGLTENGEEVLLFTPKESGIINVKVSLAEDPTKTASCKVVLVEKNAVNQITVSPETLRLRKGTTQTLKVSIDAEDGADITPVFTSDSPAIAAVDSNGTILGVHTGTTVIRVRAGGKEASCTVTVWDRDSSDSGNGDEHHDSSSSSSASASGSLPAAYGSWTLSEDGYWYCSVNGLACQNAWAFLYNPYGNNGAGSTGWYRFDSEGRMLTGWFLDADGRWYYLNPVSNGELGTMMTGWQWIADEEGTEFCYYFFPQPGGPMGAMAVQTTTPDGFEVNEQGRWCVNGTEQSRR</sequence>
<dbReference type="Pfam" id="PF02368">
    <property type="entry name" value="Big_2"/>
    <property type="match status" value="1"/>
</dbReference>
<dbReference type="Pfam" id="PF00112">
    <property type="entry name" value="Peptidase_C1"/>
    <property type="match status" value="1"/>
</dbReference>
<proteinExistence type="predicted"/>
<keyword evidence="1" id="KW-0677">Repeat</keyword>
<dbReference type="SMART" id="SM00635">
    <property type="entry name" value="BID_2"/>
    <property type="match status" value="1"/>
</dbReference>
<reference evidence="4" key="2">
    <citation type="journal article" date="2021" name="PeerJ">
        <title>Extensive microbial diversity within the chicken gut microbiome revealed by metagenomics and culture.</title>
        <authorList>
            <person name="Gilroy R."/>
            <person name="Ravi A."/>
            <person name="Getino M."/>
            <person name="Pursley I."/>
            <person name="Horton D.L."/>
            <person name="Alikhan N.F."/>
            <person name="Baker D."/>
            <person name="Gharbi K."/>
            <person name="Hall N."/>
            <person name="Watson M."/>
            <person name="Adriaenssens E.M."/>
            <person name="Foster-Nyarko E."/>
            <person name="Jarju S."/>
            <person name="Secka A."/>
            <person name="Antonio M."/>
            <person name="Oren A."/>
            <person name="Chaudhuri R.R."/>
            <person name="La Ragione R."/>
            <person name="Hildebrand F."/>
            <person name="Pallen M.J."/>
        </authorList>
    </citation>
    <scope>NUCLEOTIDE SEQUENCE</scope>
    <source>
        <strain evidence="4">CHK180-2868</strain>
    </source>
</reference>
<dbReference type="GO" id="GO:0008234">
    <property type="term" value="F:cysteine-type peptidase activity"/>
    <property type="evidence" value="ECO:0007669"/>
    <property type="project" value="InterPro"/>
</dbReference>